<organism evidence="1 2">
    <name type="scientific">Eumeta variegata</name>
    <name type="common">Bagworm moth</name>
    <name type="synonym">Eumeta japonica</name>
    <dbReference type="NCBI Taxonomy" id="151549"/>
    <lineage>
        <taxon>Eukaryota</taxon>
        <taxon>Metazoa</taxon>
        <taxon>Ecdysozoa</taxon>
        <taxon>Arthropoda</taxon>
        <taxon>Hexapoda</taxon>
        <taxon>Insecta</taxon>
        <taxon>Pterygota</taxon>
        <taxon>Neoptera</taxon>
        <taxon>Endopterygota</taxon>
        <taxon>Lepidoptera</taxon>
        <taxon>Glossata</taxon>
        <taxon>Ditrysia</taxon>
        <taxon>Tineoidea</taxon>
        <taxon>Psychidae</taxon>
        <taxon>Oiketicinae</taxon>
        <taxon>Eumeta</taxon>
    </lineage>
</organism>
<accession>A0A4C1VKX0</accession>
<dbReference type="OrthoDB" id="7401740at2759"/>
<dbReference type="AlphaFoldDB" id="A0A4C1VKX0"/>
<sequence length="327" mass="36770">MFIEDGIYTTSDKPSLGAAEVRSFVDEMDVDALSRSDERFVIYGAKRGRDSFRPARAKHALGPVNERFGQLDEYSESWSFLYNIKQIPEKPDLVKLCGDLQLKLTVDPKSDIDGCMLCDELIKRSTAHGRGDQGGGWLWVEWRVTLTLIIKVLCKRVREIELVRDLRMPAVSDLLFHSGTWHSTTEADPFYHAFISFNFSKGGALRKMTGVGVLAHFYSPNSRLACDNATVLEPARNMDEGYCWKEGPRIGTKSPASNEWIDLRSDPNLPRRSDERFVIYGAKRGRDSFRPARAKHALGPGLNCSWGRLRNLAQGAGSVKIGTYYNA</sequence>
<protein>
    <submittedName>
        <fullName evidence="1">Uncharacterized protein</fullName>
    </submittedName>
</protein>
<name>A0A4C1VKX0_EUMVA</name>
<dbReference type="Proteomes" id="UP000299102">
    <property type="component" value="Unassembled WGS sequence"/>
</dbReference>
<evidence type="ECO:0000313" key="2">
    <source>
        <dbReference type="Proteomes" id="UP000299102"/>
    </source>
</evidence>
<dbReference type="EMBL" id="BGZK01000362">
    <property type="protein sequence ID" value="GBP39253.1"/>
    <property type="molecule type" value="Genomic_DNA"/>
</dbReference>
<proteinExistence type="predicted"/>
<comment type="caution">
    <text evidence="1">The sequence shown here is derived from an EMBL/GenBank/DDBJ whole genome shotgun (WGS) entry which is preliminary data.</text>
</comment>
<keyword evidence="2" id="KW-1185">Reference proteome</keyword>
<evidence type="ECO:0000313" key="1">
    <source>
        <dbReference type="EMBL" id="GBP39253.1"/>
    </source>
</evidence>
<reference evidence="1 2" key="1">
    <citation type="journal article" date="2019" name="Commun. Biol.">
        <title>The bagworm genome reveals a unique fibroin gene that provides high tensile strength.</title>
        <authorList>
            <person name="Kono N."/>
            <person name="Nakamura H."/>
            <person name="Ohtoshi R."/>
            <person name="Tomita M."/>
            <person name="Numata K."/>
            <person name="Arakawa K."/>
        </authorList>
    </citation>
    <scope>NUCLEOTIDE SEQUENCE [LARGE SCALE GENOMIC DNA]</scope>
</reference>
<gene>
    <name evidence="1" type="ORF">EVAR_22659_1</name>
</gene>